<keyword evidence="8 12" id="KW-1133">Transmembrane helix</keyword>
<dbReference type="Gene3D" id="1.20.120.1770">
    <property type="match status" value="1"/>
</dbReference>
<evidence type="ECO:0000313" key="14">
    <source>
        <dbReference type="EMBL" id="PHH71374.1"/>
    </source>
</evidence>
<sequence length="254" mass="27596">MASATGMPARAEAGGPEPSDTEPLLGRPGDVIQRRDTSFPQNFVMGTASLAQLGAVLGLILVWASVFNKPLIIFSAHPLLQSLAVFTLIQSVLSLQPTHTAEQKRLGQRVHASLNLVALLLLIAGVTIIEYNKLSSHGPHFHSVHGYLGVIVSIVIIVQYLVGFTMWAVPALYGGEVRARSVWKYHRYSGYAVLLLLLVTVCSATETDYNRNVLHMKLWAVVMASILVVVGVFPRIQKYKLGLGTAPPPREAAR</sequence>
<evidence type="ECO:0000256" key="8">
    <source>
        <dbReference type="ARBA" id="ARBA00022989"/>
    </source>
</evidence>
<dbReference type="SMART" id="SM00665">
    <property type="entry name" value="B561"/>
    <property type="match status" value="1"/>
</dbReference>
<dbReference type="GO" id="GO:0140575">
    <property type="term" value="F:transmembrane monodehydroascorbate reductase activity"/>
    <property type="evidence" value="ECO:0007669"/>
    <property type="project" value="InterPro"/>
</dbReference>
<dbReference type="InterPro" id="IPR006593">
    <property type="entry name" value="Cyt_b561/ferric_Rdtase_TM"/>
</dbReference>
<evidence type="ECO:0000256" key="5">
    <source>
        <dbReference type="ARBA" id="ARBA00022692"/>
    </source>
</evidence>
<evidence type="ECO:0000256" key="4">
    <source>
        <dbReference type="ARBA" id="ARBA00022617"/>
    </source>
</evidence>
<comment type="subcellular location">
    <subcellularLocation>
        <location evidence="2">Membrane</location>
        <topology evidence="2">Multi-pass membrane protein</topology>
    </subcellularLocation>
</comment>
<dbReference type="PANTHER" id="PTHR15422:SF45">
    <property type="entry name" value="CYTOCHROME B561 DOMAIN-CONTAINING PROTEIN"/>
    <property type="match status" value="1"/>
</dbReference>
<evidence type="ECO:0000256" key="12">
    <source>
        <dbReference type="SAM" id="Phobius"/>
    </source>
</evidence>
<evidence type="ECO:0000259" key="13">
    <source>
        <dbReference type="PROSITE" id="PS50939"/>
    </source>
</evidence>
<dbReference type="GO" id="GO:0046872">
    <property type="term" value="F:metal ion binding"/>
    <property type="evidence" value="ECO:0007669"/>
    <property type="project" value="UniProtKB-KW"/>
</dbReference>
<feature type="transmembrane region" description="Helical" evidence="12">
    <location>
        <begin position="188"/>
        <end position="206"/>
    </location>
</feature>
<proteinExistence type="predicted"/>
<evidence type="ECO:0000256" key="10">
    <source>
        <dbReference type="ARBA" id="ARBA00023136"/>
    </source>
</evidence>
<comment type="caution">
    <text evidence="14">The sequence shown here is derived from an EMBL/GenBank/DDBJ whole genome shotgun (WGS) entry which is preliminary data.</text>
</comment>
<protein>
    <recommendedName>
        <fullName evidence="13">Cytochrome b561 domain-containing protein</fullName>
    </recommendedName>
</protein>
<feature type="region of interest" description="Disordered" evidence="11">
    <location>
        <begin position="1"/>
        <end position="29"/>
    </location>
</feature>
<gene>
    <name evidence="14" type="ORF">CDD80_5315</name>
</gene>
<feature type="domain" description="Cytochrome b561" evidence="13">
    <location>
        <begin position="41"/>
        <end position="239"/>
    </location>
</feature>
<keyword evidence="15" id="KW-1185">Reference proteome</keyword>
<evidence type="ECO:0000313" key="15">
    <source>
        <dbReference type="Proteomes" id="UP000226431"/>
    </source>
</evidence>
<comment type="cofactor">
    <cofactor evidence="1">
        <name>heme b</name>
        <dbReference type="ChEBI" id="CHEBI:60344"/>
    </cofactor>
</comment>
<dbReference type="PROSITE" id="PS50939">
    <property type="entry name" value="CYTOCHROME_B561"/>
    <property type="match status" value="1"/>
</dbReference>
<dbReference type="Pfam" id="PF03188">
    <property type="entry name" value="Cytochrom_B561"/>
    <property type="match status" value="1"/>
</dbReference>
<evidence type="ECO:0000256" key="6">
    <source>
        <dbReference type="ARBA" id="ARBA00022723"/>
    </source>
</evidence>
<evidence type="ECO:0000256" key="3">
    <source>
        <dbReference type="ARBA" id="ARBA00022448"/>
    </source>
</evidence>
<feature type="transmembrane region" description="Helical" evidence="12">
    <location>
        <begin position="114"/>
        <end position="132"/>
    </location>
</feature>
<dbReference type="Proteomes" id="UP000226431">
    <property type="component" value="Unassembled WGS sequence"/>
</dbReference>
<feature type="transmembrane region" description="Helical" evidence="12">
    <location>
        <begin position="218"/>
        <end position="236"/>
    </location>
</feature>
<dbReference type="CDD" id="cd08761">
    <property type="entry name" value="Cyt_b561_CYB561D2_like"/>
    <property type="match status" value="1"/>
</dbReference>
<reference evidence="14 15" key="1">
    <citation type="submission" date="2017-06" db="EMBL/GenBank/DDBJ databases">
        <title>Ant-infecting Ophiocordyceps genomes reveal a high diversity of potential behavioral manipulation genes and a possible major role for enterotoxins.</title>
        <authorList>
            <person name="De Bekker C."/>
            <person name="Evans H.C."/>
            <person name="Brachmann A."/>
            <person name="Hughes D.P."/>
        </authorList>
    </citation>
    <scope>NUCLEOTIDE SEQUENCE [LARGE SCALE GENOMIC DNA]</scope>
    <source>
        <strain evidence="14 15">Map16</strain>
    </source>
</reference>
<feature type="transmembrane region" description="Helical" evidence="12">
    <location>
        <begin position="43"/>
        <end position="66"/>
    </location>
</feature>
<organism evidence="14 15">
    <name type="scientific">Ophiocordyceps camponoti-rufipedis</name>
    <dbReference type="NCBI Taxonomy" id="2004952"/>
    <lineage>
        <taxon>Eukaryota</taxon>
        <taxon>Fungi</taxon>
        <taxon>Dikarya</taxon>
        <taxon>Ascomycota</taxon>
        <taxon>Pezizomycotina</taxon>
        <taxon>Sordariomycetes</taxon>
        <taxon>Hypocreomycetidae</taxon>
        <taxon>Hypocreales</taxon>
        <taxon>Ophiocordycipitaceae</taxon>
        <taxon>Ophiocordyceps</taxon>
    </lineage>
</organism>
<dbReference type="EMBL" id="NJES01000519">
    <property type="protein sequence ID" value="PHH71374.1"/>
    <property type="molecule type" value="Genomic_DNA"/>
</dbReference>
<accession>A0A2C5YWF5</accession>
<feature type="transmembrane region" description="Helical" evidence="12">
    <location>
        <begin position="72"/>
        <end position="93"/>
    </location>
</feature>
<dbReference type="GO" id="GO:0016020">
    <property type="term" value="C:membrane"/>
    <property type="evidence" value="ECO:0007669"/>
    <property type="project" value="UniProtKB-SubCell"/>
</dbReference>
<keyword evidence="7" id="KW-0249">Electron transport</keyword>
<keyword evidence="4" id="KW-0349">Heme</keyword>
<feature type="transmembrane region" description="Helical" evidence="12">
    <location>
        <begin position="144"/>
        <end position="167"/>
    </location>
</feature>
<keyword evidence="9" id="KW-0408">Iron</keyword>
<dbReference type="AlphaFoldDB" id="A0A2C5YWF5"/>
<evidence type="ECO:0000256" key="7">
    <source>
        <dbReference type="ARBA" id="ARBA00022982"/>
    </source>
</evidence>
<dbReference type="OrthoDB" id="432881at2759"/>
<evidence type="ECO:0000256" key="9">
    <source>
        <dbReference type="ARBA" id="ARBA00023004"/>
    </source>
</evidence>
<keyword evidence="3" id="KW-0813">Transport</keyword>
<dbReference type="PANTHER" id="PTHR15422">
    <property type="entry name" value="OS05G0565100 PROTEIN"/>
    <property type="match status" value="1"/>
</dbReference>
<name>A0A2C5YWF5_9HYPO</name>
<keyword evidence="10 12" id="KW-0472">Membrane</keyword>
<evidence type="ECO:0000256" key="11">
    <source>
        <dbReference type="SAM" id="MobiDB-lite"/>
    </source>
</evidence>
<keyword evidence="6" id="KW-0479">Metal-binding</keyword>
<keyword evidence="5 12" id="KW-0812">Transmembrane</keyword>
<evidence type="ECO:0000256" key="2">
    <source>
        <dbReference type="ARBA" id="ARBA00004141"/>
    </source>
</evidence>
<evidence type="ECO:0000256" key="1">
    <source>
        <dbReference type="ARBA" id="ARBA00001970"/>
    </source>
</evidence>
<dbReference type="InterPro" id="IPR045150">
    <property type="entry name" value="CYB561D1/2"/>
</dbReference>